<evidence type="ECO:0008006" key="3">
    <source>
        <dbReference type="Google" id="ProtNLM"/>
    </source>
</evidence>
<organism evidence="1 2">
    <name type="scientific">Paraburkholderia rhynchosiae</name>
    <dbReference type="NCBI Taxonomy" id="487049"/>
    <lineage>
        <taxon>Bacteria</taxon>
        <taxon>Pseudomonadati</taxon>
        <taxon>Pseudomonadota</taxon>
        <taxon>Betaproteobacteria</taxon>
        <taxon>Burkholderiales</taxon>
        <taxon>Burkholderiaceae</taxon>
        <taxon>Paraburkholderia</taxon>
    </lineage>
</organism>
<evidence type="ECO:0000313" key="2">
    <source>
        <dbReference type="Proteomes" id="UP000235659"/>
    </source>
</evidence>
<reference evidence="1 2" key="1">
    <citation type="submission" date="2018-01" db="EMBL/GenBank/DDBJ databases">
        <title>Whole genome analyses suggest that Burkholderia sensu lato contains two further novel genera in the rhizoxinica-symbiotica group Mycetohabitans gen. nov., and Trinickia gen. nov.: implications for the evolution of diazotrophy and nodulation in the Burkholderiaceae.</title>
        <authorList>
            <person name="Estrada-de los Santos P."/>
            <person name="Palmer M."/>
            <person name="Chavez-Ramirez B."/>
            <person name="Beukes C."/>
            <person name="Steenkamp E.T."/>
            <person name="Hirsch A.M."/>
            <person name="Manyaka P."/>
            <person name="Maluk M."/>
            <person name="Lafos M."/>
            <person name="Crook M."/>
            <person name="Gross E."/>
            <person name="Simon M.F."/>
            <person name="Bueno dos Reis Junior F."/>
            <person name="Poole P.S."/>
            <person name="Venter S.N."/>
            <person name="James E.K."/>
        </authorList>
    </citation>
    <scope>NUCLEOTIDE SEQUENCE [LARGE SCALE GENOMIC DNA]</scope>
    <source>
        <strain evidence="1 2">WSM 3937</strain>
    </source>
</reference>
<accession>A0ABX4UV27</accession>
<keyword evidence="2" id="KW-1185">Reference proteome</keyword>
<proteinExistence type="predicted"/>
<gene>
    <name evidence="1" type="ORF">C0Z16_32590</name>
</gene>
<dbReference type="Proteomes" id="UP000235659">
    <property type="component" value="Unassembled WGS sequence"/>
</dbReference>
<sequence length="88" mass="9611">MISFALIKPPNIFELFSIFVTAFFTRNVSRADWVAKDGACGTHRIVATLHAALLRGRAGRRALPGSFPTACSGSCRHLTELQMVCVCE</sequence>
<dbReference type="EMBL" id="PNXY01000041">
    <property type="protein sequence ID" value="PMS22950.1"/>
    <property type="molecule type" value="Genomic_DNA"/>
</dbReference>
<comment type="caution">
    <text evidence="1">The sequence shown here is derived from an EMBL/GenBank/DDBJ whole genome shotgun (WGS) entry which is preliminary data.</text>
</comment>
<protein>
    <recommendedName>
        <fullName evidence="3">Secreted protein</fullName>
    </recommendedName>
</protein>
<evidence type="ECO:0000313" key="1">
    <source>
        <dbReference type="EMBL" id="PMS22950.1"/>
    </source>
</evidence>
<name>A0ABX4UV27_9BURK</name>